<sequence>MIIPPDPEKDPNLFAESASILDDDQRLVDVPLPPDAVYHPQSAPTVLATYPYGSYSDEDFTWQETLPPYEGRRVRARPISSVEEETTTASEASTSRVFGVAQPPRRPRTSVLVRPSSQASVSSGSSSGIAPYPDLLTARRPTSSRAPASSPTAASLISEQSTKTWEGLIYTGRRKRKIFGVPVPNLPTIPIAPEVHDIWHKYRKWIIAGLIFLATLLVLTIGLVVGFSTAWAAKYKHKRPPGYRPWYDKGGPPNASWQMPDLNLTYIPDRDGPSPADGTPSNCNVFVPLNDSATVSQLANLASPYFENYISTFTYPLDALNDTVSSLSNDLYFIARGLAASGTIEFVGSKSPPAVVTGGTEGQLQVDVIARIAVGLNLTKIVNVCQMDRDDGSTGVGIYTPIRTDGGADIPGLLDPLRTPAFHVIVRVPPSILNTSNPQYAYLPKVSLDLTAMATRVGDLHGVASFGTFGVTAHCRGGAVVADYLEADTLNIYGAEGTVQGTFNISSSLMINSTSGTIFANVLLNDPGLDVDNSTTLVTDLPGPKRRGLSHATNYPATGFHPYPTPAQMDAAANIGPPTHSVNTTFTTKAGFIFVAYLHHPPSTALQALVASQSGMVDVSMHPNYVGPFAAANVWGSVRLPPPLPSAKLEDPLHLGRTRLLVQGDLDVSDDTFFASHGINSTTTASSTTIVTGAVYWGYAQQASTITPMKVQSGQEGGNSALVAVANLGDLQVTFDGV</sequence>
<reference evidence="3" key="1">
    <citation type="submission" date="2023-10" db="EMBL/GenBank/DDBJ databases">
        <authorList>
            <person name="Noh H."/>
        </authorList>
    </citation>
    <scope>NUCLEOTIDE SEQUENCE</scope>
    <source>
        <strain evidence="3">DUCC4014</strain>
    </source>
</reference>
<gene>
    <name evidence="3" type="ORF">LOC62_07G009288</name>
</gene>
<dbReference type="GeneID" id="87812451"/>
<feature type="compositionally biased region" description="Low complexity" evidence="1">
    <location>
        <begin position="138"/>
        <end position="155"/>
    </location>
</feature>
<evidence type="ECO:0000256" key="1">
    <source>
        <dbReference type="SAM" id="MobiDB-lite"/>
    </source>
</evidence>
<dbReference type="Proteomes" id="UP000827549">
    <property type="component" value="Chromosome 7"/>
</dbReference>
<name>A0AAF0YHN0_9TREE</name>
<keyword evidence="2" id="KW-1133">Transmembrane helix</keyword>
<dbReference type="EMBL" id="CP086720">
    <property type="protein sequence ID" value="WOO85802.1"/>
    <property type="molecule type" value="Genomic_DNA"/>
</dbReference>
<dbReference type="RefSeq" id="XP_062631828.1">
    <property type="nucleotide sequence ID" value="XM_062775844.1"/>
</dbReference>
<keyword evidence="2" id="KW-0472">Membrane</keyword>
<organism evidence="3 4">
    <name type="scientific">Vanrija pseudolonga</name>
    <dbReference type="NCBI Taxonomy" id="143232"/>
    <lineage>
        <taxon>Eukaryota</taxon>
        <taxon>Fungi</taxon>
        <taxon>Dikarya</taxon>
        <taxon>Basidiomycota</taxon>
        <taxon>Agaricomycotina</taxon>
        <taxon>Tremellomycetes</taxon>
        <taxon>Trichosporonales</taxon>
        <taxon>Trichosporonaceae</taxon>
        <taxon>Vanrija</taxon>
    </lineage>
</organism>
<evidence type="ECO:0000256" key="2">
    <source>
        <dbReference type="SAM" id="Phobius"/>
    </source>
</evidence>
<proteinExistence type="predicted"/>
<evidence type="ECO:0000313" key="3">
    <source>
        <dbReference type="EMBL" id="WOO85802.1"/>
    </source>
</evidence>
<dbReference type="AlphaFoldDB" id="A0AAF0YHN0"/>
<feature type="region of interest" description="Disordered" evidence="1">
    <location>
        <begin position="77"/>
        <end position="158"/>
    </location>
</feature>
<protein>
    <submittedName>
        <fullName evidence="3">Uncharacterized protein</fullName>
    </submittedName>
</protein>
<feature type="transmembrane region" description="Helical" evidence="2">
    <location>
        <begin position="205"/>
        <end position="231"/>
    </location>
</feature>
<keyword evidence="4" id="KW-1185">Reference proteome</keyword>
<feature type="compositionally biased region" description="Low complexity" evidence="1">
    <location>
        <begin position="116"/>
        <end position="127"/>
    </location>
</feature>
<keyword evidence="2" id="KW-0812">Transmembrane</keyword>
<accession>A0AAF0YHN0</accession>
<evidence type="ECO:0000313" key="4">
    <source>
        <dbReference type="Proteomes" id="UP000827549"/>
    </source>
</evidence>